<dbReference type="Gene3D" id="3.40.50.11350">
    <property type="match status" value="1"/>
</dbReference>
<keyword evidence="3" id="KW-1185">Reference proteome</keyword>
<keyword evidence="1" id="KW-0812">Transmembrane</keyword>
<feature type="transmembrane region" description="Helical" evidence="1">
    <location>
        <begin position="6"/>
        <end position="26"/>
    </location>
</feature>
<dbReference type="AlphaFoldDB" id="A0A1Y1HKW5"/>
<dbReference type="Proteomes" id="UP000054558">
    <property type="component" value="Unassembled WGS sequence"/>
</dbReference>
<evidence type="ECO:0000256" key="1">
    <source>
        <dbReference type="SAM" id="Phobius"/>
    </source>
</evidence>
<proteinExistence type="predicted"/>
<dbReference type="OMA" id="LPRISHY"/>
<dbReference type="EMBL" id="DF236976">
    <property type="protein sequence ID" value="GAQ79250.1"/>
    <property type="molecule type" value="Genomic_DNA"/>
</dbReference>
<evidence type="ECO:0000313" key="2">
    <source>
        <dbReference type="EMBL" id="GAQ79250.1"/>
    </source>
</evidence>
<keyword evidence="1" id="KW-0472">Membrane</keyword>
<dbReference type="GO" id="GO:0046921">
    <property type="term" value="F:alpha-(1-&gt;6)-fucosyltransferase activity"/>
    <property type="evidence" value="ECO:0000318"/>
    <property type="project" value="GO_Central"/>
</dbReference>
<organism evidence="2 3">
    <name type="scientific">Klebsormidium nitens</name>
    <name type="common">Green alga</name>
    <name type="synonym">Ulothrix nitens</name>
    <dbReference type="NCBI Taxonomy" id="105231"/>
    <lineage>
        <taxon>Eukaryota</taxon>
        <taxon>Viridiplantae</taxon>
        <taxon>Streptophyta</taxon>
        <taxon>Klebsormidiophyceae</taxon>
        <taxon>Klebsormidiales</taxon>
        <taxon>Klebsormidiaceae</taxon>
        <taxon>Klebsormidium</taxon>
    </lineage>
</organism>
<gene>
    <name evidence="2" type="ORF">KFL_000270090</name>
</gene>
<dbReference type="OrthoDB" id="2014825at2759"/>
<dbReference type="PANTHER" id="PTHR13132:SF34">
    <property type="entry name" value="O-FUCOSYLTRANSFERASE FAMILY PROTEIN"/>
    <property type="match status" value="1"/>
</dbReference>
<accession>A0A1Y1HKW5</accession>
<sequence>MPTAIWSWKGCLYIFGGLFLAVTLVLEVSKWEVHVTGEGIELVRRASSRAAQTPSIGATLAQSLAAVTGRQSEPVKKRAPRVRRKYSLPWSAEPEAPVEDSGFHAGIRSSRIIEEELGSGFQPKLGLENGTLTWSAEAEDFLLNVVLERQFPADCGAEKWLVIDPHRHGLGSSTHTYVLTLLMSLSLNRTLVINEEPPDPRQDGCVPASITTLFEPHTHCSFATNPEKRAAYQMPQAAMDWRQILNPEEDLEELDVIRLTDTVPRPRGWSWERWERWQAEGWWERLWEQLVDSGSVSVVGDGPFSEVSMQTQQMMLWANVLNWMWRPTKRVQRISRTILCNHEAQKPLVSVHIRRTDKEVEDPYWREHHEYRPLTDYGAAVAEYAEATGSDVRTVFVFSDSAKLMKELPNTGLGMLGLNDKSAELIVDDFLDLSPIEANWSHERLGCEQKNQIVEHLVAAMEVALENSEYIVMTMGSSVGRIMAEVMAGRRRIAYPQPASPFTKSLDVDWFYDW</sequence>
<dbReference type="PANTHER" id="PTHR13132">
    <property type="entry name" value="ALPHA- 1,6 -FUCOSYLTRANSFERASE"/>
    <property type="match status" value="1"/>
</dbReference>
<keyword evidence="1" id="KW-1133">Transmembrane helix</keyword>
<evidence type="ECO:0008006" key="4">
    <source>
        <dbReference type="Google" id="ProtNLM"/>
    </source>
</evidence>
<reference evidence="2 3" key="1">
    <citation type="journal article" date="2014" name="Nat. Commun.">
        <title>Klebsormidium flaccidum genome reveals primary factors for plant terrestrial adaptation.</title>
        <authorList>
            <person name="Hori K."/>
            <person name="Maruyama F."/>
            <person name="Fujisawa T."/>
            <person name="Togashi T."/>
            <person name="Yamamoto N."/>
            <person name="Seo M."/>
            <person name="Sato S."/>
            <person name="Yamada T."/>
            <person name="Mori H."/>
            <person name="Tajima N."/>
            <person name="Moriyama T."/>
            <person name="Ikeuchi M."/>
            <person name="Watanabe M."/>
            <person name="Wada H."/>
            <person name="Kobayashi K."/>
            <person name="Saito M."/>
            <person name="Masuda T."/>
            <person name="Sasaki-Sekimoto Y."/>
            <person name="Mashiguchi K."/>
            <person name="Awai K."/>
            <person name="Shimojima M."/>
            <person name="Masuda S."/>
            <person name="Iwai M."/>
            <person name="Nobusawa T."/>
            <person name="Narise T."/>
            <person name="Kondo S."/>
            <person name="Saito H."/>
            <person name="Sato R."/>
            <person name="Murakawa M."/>
            <person name="Ihara Y."/>
            <person name="Oshima-Yamada Y."/>
            <person name="Ohtaka K."/>
            <person name="Satoh M."/>
            <person name="Sonobe K."/>
            <person name="Ishii M."/>
            <person name="Ohtani R."/>
            <person name="Kanamori-Sato M."/>
            <person name="Honoki R."/>
            <person name="Miyazaki D."/>
            <person name="Mochizuki H."/>
            <person name="Umetsu J."/>
            <person name="Higashi K."/>
            <person name="Shibata D."/>
            <person name="Kamiya Y."/>
            <person name="Sato N."/>
            <person name="Nakamura Y."/>
            <person name="Tabata S."/>
            <person name="Ida S."/>
            <person name="Kurokawa K."/>
            <person name="Ohta H."/>
        </authorList>
    </citation>
    <scope>NUCLEOTIDE SEQUENCE [LARGE SCALE GENOMIC DNA]</scope>
    <source>
        <strain evidence="2 3">NIES-2285</strain>
    </source>
</reference>
<dbReference type="STRING" id="105231.A0A1Y1HKW5"/>
<dbReference type="GO" id="GO:0006487">
    <property type="term" value="P:protein N-linked glycosylation"/>
    <property type="evidence" value="ECO:0000318"/>
    <property type="project" value="GO_Central"/>
</dbReference>
<evidence type="ECO:0000313" key="3">
    <source>
        <dbReference type="Proteomes" id="UP000054558"/>
    </source>
</evidence>
<protein>
    <recommendedName>
        <fullName evidence="4">Fucosyltransferase</fullName>
    </recommendedName>
</protein>
<name>A0A1Y1HKW5_KLENI</name>